<comment type="domain">
    <text evidence="7">The DHHC domain is required for palmitoyltransferase activity.</text>
</comment>
<feature type="transmembrane region" description="Helical" evidence="7">
    <location>
        <begin position="41"/>
        <end position="64"/>
    </location>
</feature>
<dbReference type="PANTHER" id="PTHR22883:SF203">
    <property type="entry name" value="PALMITOYLTRANSFERASE"/>
    <property type="match status" value="1"/>
</dbReference>
<evidence type="ECO:0000313" key="11">
    <source>
        <dbReference type="Proteomes" id="UP001162031"/>
    </source>
</evidence>
<feature type="transmembrane region" description="Helical" evidence="7">
    <location>
        <begin position="134"/>
        <end position="158"/>
    </location>
</feature>
<feature type="domain" description="Palmitoyltransferase DHHC" evidence="9">
    <location>
        <begin position="86"/>
        <end position="240"/>
    </location>
</feature>
<feature type="region of interest" description="Disordered" evidence="8">
    <location>
        <begin position="322"/>
        <end position="394"/>
    </location>
</feature>
<feature type="region of interest" description="Disordered" evidence="8">
    <location>
        <begin position="271"/>
        <end position="300"/>
    </location>
</feature>
<name>A0AAV0TQI9_HYABA</name>
<evidence type="ECO:0000256" key="8">
    <source>
        <dbReference type="SAM" id="MobiDB-lite"/>
    </source>
</evidence>
<sequence length="450" mass="50028">MRRNGWQLPFHVLQIATWVVFPGIIALFFIFYTPILDKSVSIVVSALYASACIFTVAAVAVCTGTDPSDDYILRPSTAGDAAESDTEERVYCHVCMQYVNDQSRHCRLCDKCVDVFDHHCKWLNNCVGRKNYRYFLASVFGTASFLAVQLAVGAFITVDMYTNEIIMQQHLATSYGCVIGKDIMTRLCVDDQYHISLTTLRIIHVSLLVFLSPWMLMIGQLAIFHFHLCMEDITTYDYIVRQRKRNTARALERREDIVPTVWWQRCCGGKPVTESTPSNPKPSMNPTSDSRESDESVRNEAEQLAAIEASVDESLDVLSSRSSGFHKRESSRFGSSLSSQPRRSSGPRRGFGLHVNLMQQRGGPTKVGAKSDAYTPRSESDDTSYSAAPYSPGVVASYRSDASSVYFTTRDDETGQRNNGSDMSSERVTAYKMSSGSSAGTYGRSSVGSP</sequence>
<protein>
    <recommendedName>
        <fullName evidence="7">Palmitoyltransferase</fullName>
        <ecNumber evidence="7">2.3.1.225</ecNumber>
    </recommendedName>
</protein>
<comment type="similarity">
    <text evidence="7">Belongs to the DHHC palmitoyltransferase family.</text>
</comment>
<accession>A0AAV0TQI9</accession>
<dbReference type="GO" id="GO:0016020">
    <property type="term" value="C:membrane"/>
    <property type="evidence" value="ECO:0007669"/>
    <property type="project" value="UniProtKB-SubCell"/>
</dbReference>
<keyword evidence="2 7" id="KW-0808">Transferase</keyword>
<feature type="transmembrane region" description="Helical" evidence="7">
    <location>
        <begin position="202"/>
        <end position="224"/>
    </location>
</feature>
<dbReference type="GO" id="GO:0005783">
    <property type="term" value="C:endoplasmic reticulum"/>
    <property type="evidence" value="ECO:0007669"/>
    <property type="project" value="TreeGrafter"/>
</dbReference>
<feature type="compositionally biased region" description="Polar residues" evidence="8">
    <location>
        <begin position="416"/>
        <end position="450"/>
    </location>
</feature>
<dbReference type="InterPro" id="IPR001594">
    <property type="entry name" value="Palmitoyltrfase_DHHC"/>
</dbReference>
<dbReference type="GO" id="GO:0006612">
    <property type="term" value="P:protein targeting to membrane"/>
    <property type="evidence" value="ECO:0007669"/>
    <property type="project" value="TreeGrafter"/>
</dbReference>
<comment type="subcellular location">
    <subcellularLocation>
        <location evidence="1">Membrane</location>
        <topology evidence="1">Multi-pass membrane protein</topology>
    </subcellularLocation>
</comment>
<comment type="catalytic activity">
    <reaction evidence="7">
        <text>L-cysteinyl-[protein] + hexadecanoyl-CoA = S-hexadecanoyl-L-cysteinyl-[protein] + CoA</text>
        <dbReference type="Rhea" id="RHEA:36683"/>
        <dbReference type="Rhea" id="RHEA-COMP:10131"/>
        <dbReference type="Rhea" id="RHEA-COMP:11032"/>
        <dbReference type="ChEBI" id="CHEBI:29950"/>
        <dbReference type="ChEBI" id="CHEBI:57287"/>
        <dbReference type="ChEBI" id="CHEBI:57379"/>
        <dbReference type="ChEBI" id="CHEBI:74151"/>
        <dbReference type="EC" id="2.3.1.225"/>
    </reaction>
</comment>
<evidence type="ECO:0000313" key="10">
    <source>
        <dbReference type="EMBL" id="CAI5724263.1"/>
    </source>
</evidence>
<evidence type="ECO:0000256" key="4">
    <source>
        <dbReference type="ARBA" id="ARBA00022989"/>
    </source>
</evidence>
<feature type="compositionally biased region" description="Polar residues" evidence="8">
    <location>
        <begin position="273"/>
        <end position="288"/>
    </location>
</feature>
<feature type="transmembrane region" description="Helical" evidence="7">
    <location>
        <begin position="12"/>
        <end position="35"/>
    </location>
</feature>
<gene>
    <name evidence="10" type="ORF">HBR001_LOCUS3317</name>
</gene>
<keyword evidence="4 7" id="KW-1133">Transmembrane helix</keyword>
<keyword evidence="6 7" id="KW-0012">Acyltransferase</keyword>
<dbReference type="Pfam" id="PF01529">
    <property type="entry name" value="DHHC"/>
    <property type="match status" value="1"/>
</dbReference>
<dbReference type="PANTHER" id="PTHR22883">
    <property type="entry name" value="ZINC FINGER DHHC DOMAIN CONTAINING PROTEIN"/>
    <property type="match status" value="1"/>
</dbReference>
<feature type="compositionally biased region" description="Basic and acidic residues" evidence="8">
    <location>
        <begin position="289"/>
        <end position="300"/>
    </location>
</feature>
<evidence type="ECO:0000256" key="2">
    <source>
        <dbReference type="ARBA" id="ARBA00022679"/>
    </source>
</evidence>
<dbReference type="EMBL" id="CANTFL010000550">
    <property type="protein sequence ID" value="CAI5724263.1"/>
    <property type="molecule type" value="Genomic_DNA"/>
</dbReference>
<evidence type="ECO:0000259" key="9">
    <source>
        <dbReference type="Pfam" id="PF01529"/>
    </source>
</evidence>
<reference evidence="10" key="1">
    <citation type="submission" date="2022-12" db="EMBL/GenBank/DDBJ databases">
        <authorList>
            <person name="Webb A."/>
        </authorList>
    </citation>
    <scope>NUCLEOTIDE SEQUENCE</scope>
    <source>
        <strain evidence="10">Hp1</strain>
    </source>
</reference>
<organism evidence="10 11">
    <name type="scientific">Hyaloperonospora brassicae</name>
    <name type="common">Brassica downy mildew</name>
    <name type="synonym">Peronospora brassicae</name>
    <dbReference type="NCBI Taxonomy" id="162125"/>
    <lineage>
        <taxon>Eukaryota</taxon>
        <taxon>Sar</taxon>
        <taxon>Stramenopiles</taxon>
        <taxon>Oomycota</taxon>
        <taxon>Peronosporomycetes</taxon>
        <taxon>Peronosporales</taxon>
        <taxon>Peronosporaceae</taxon>
        <taxon>Hyaloperonospora</taxon>
    </lineage>
</organism>
<evidence type="ECO:0000256" key="7">
    <source>
        <dbReference type="RuleBase" id="RU079119"/>
    </source>
</evidence>
<feature type="region of interest" description="Disordered" evidence="8">
    <location>
        <begin position="407"/>
        <end position="450"/>
    </location>
</feature>
<evidence type="ECO:0000256" key="1">
    <source>
        <dbReference type="ARBA" id="ARBA00004141"/>
    </source>
</evidence>
<dbReference type="Proteomes" id="UP001162031">
    <property type="component" value="Unassembled WGS sequence"/>
</dbReference>
<keyword evidence="5 7" id="KW-0472">Membrane</keyword>
<keyword evidence="11" id="KW-1185">Reference proteome</keyword>
<dbReference type="EC" id="2.3.1.225" evidence="7"/>
<dbReference type="GO" id="GO:0005794">
    <property type="term" value="C:Golgi apparatus"/>
    <property type="evidence" value="ECO:0007669"/>
    <property type="project" value="TreeGrafter"/>
</dbReference>
<feature type="compositionally biased region" description="Low complexity" evidence="8">
    <location>
        <begin position="332"/>
        <end position="353"/>
    </location>
</feature>
<dbReference type="PROSITE" id="PS50216">
    <property type="entry name" value="DHHC"/>
    <property type="match status" value="1"/>
</dbReference>
<evidence type="ECO:0000256" key="6">
    <source>
        <dbReference type="ARBA" id="ARBA00023315"/>
    </source>
</evidence>
<evidence type="ECO:0000256" key="3">
    <source>
        <dbReference type="ARBA" id="ARBA00022692"/>
    </source>
</evidence>
<comment type="caution">
    <text evidence="10">The sequence shown here is derived from an EMBL/GenBank/DDBJ whole genome shotgun (WGS) entry which is preliminary data.</text>
</comment>
<dbReference type="InterPro" id="IPR039859">
    <property type="entry name" value="PFA4/ZDH16/20/ERF2-like"/>
</dbReference>
<evidence type="ECO:0000256" key="5">
    <source>
        <dbReference type="ARBA" id="ARBA00023136"/>
    </source>
</evidence>
<keyword evidence="3 7" id="KW-0812">Transmembrane</keyword>
<proteinExistence type="inferred from homology"/>
<dbReference type="AlphaFoldDB" id="A0AAV0TQI9"/>
<dbReference type="GO" id="GO:0019706">
    <property type="term" value="F:protein-cysteine S-palmitoyltransferase activity"/>
    <property type="evidence" value="ECO:0007669"/>
    <property type="project" value="UniProtKB-EC"/>
</dbReference>